<sequence length="100" mass="11070">MRFTFDAELYRWAARKELWTFVDLPEDAADMIREVVGDQTGGWGSVRVDARIGGSSFRTSIFPGGESGTYLLPVKKAVREAEGLLLGDLVEGVEVELVDF</sequence>
<dbReference type="AlphaFoldDB" id="A0AA37UV86"/>
<dbReference type="Gene3D" id="2.40.30.100">
    <property type="entry name" value="AF2212/PG0164-like"/>
    <property type="match status" value="1"/>
</dbReference>
<reference evidence="1 2" key="1">
    <citation type="journal article" date="2014" name="Int. J. Syst. Evol. Microbiol.">
        <title>Complete genome sequence of Corynebacterium casei LMG S-19264T (=DSM 44701T), isolated from a smear-ripened cheese.</title>
        <authorList>
            <consortium name="US DOE Joint Genome Institute (JGI-PGF)"/>
            <person name="Walter F."/>
            <person name="Albersmeier A."/>
            <person name="Kalinowski J."/>
            <person name="Ruckert C."/>
        </authorList>
    </citation>
    <scope>NUCLEOTIDE SEQUENCE [LARGE SCALE GENOMIC DNA]</scope>
    <source>
        <strain evidence="1 2">NBRC 112289</strain>
    </source>
</reference>
<evidence type="ECO:0000313" key="2">
    <source>
        <dbReference type="Proteomes" id="UP001157160"/>
    </source>
</evidence>
<gene>
    <name evidence="1" type="ORF">GCM10025874_24200</name>
</gene>
<name>A0AA37UV86_9MICO</name>
<organism evidence="1 2">
    <name type="scientific">Arenivirga flava</name>
    <dbReference type="NCBI Taxonomy" id="1930060"/>
    <lineage>
        <taxon>Bacteria</taxon>
        <taxon>Bacillati</taxon>
        <taxon>Actinomycetota</taxon>
        <taxon>Actinomycetes</taxon>
        <taxon>Micrococcales</taxon>
        <taxon>Microbacteriaceae</taxon>
        <taxon>Arenivirga</taxon>
    </lineage>
</organism>
<dbReference type="InterPro" id="IPR015018">
    <property type="entry name" value="DUF1905"/>
</dbReference>
<evidence type="ECO:0008006" key="3">
    <source>
        <dbReference type="Google" id="ProtNLM"/>
    </source>
</evidence>
<dbReference type="Proteomes" id="UP001157160">
    <property type="component" value="Unassembled WGS sequence"/>
</dbReference>
<keyword evidence="2" id="KW-1185">Reference proteome</keyword>
<proteinExistence type="predicted"/>
<protein>
    <recommendedName>
        <fullName evidence="3">DUF1905 domain-containing protein</fullName>
    </recommendedName>
</protein>
<comment type="caution">
    <text evidence="1">The sequence shown here is derived from an EMBL/GenBank/DDBJ whole genome shotgun (WGS) entry which is preliminary data.</text>
</comment>
<dbReference type="InterPro" id="IPR037079">
    <property type="entry name" value="AF2212/PG0164-like_sf"/>
</dbReference>
<dbReference type="RefSeq" id="WP_284233016.1">
    <property type="nucleotide sequence ID" value="NZ_BSUL01000001.1"/>
</dbReference>
<dbReference type="SUPFAM" id="SSF141694">
    <property type="entry name" value="AF2212/PG0164-like"/>
    <property type="match status" value="1"/>
</dbReference>
<dbReference type="EMBL" id="BSUL01000001">
    <property type="protein sequence ID" value="GMA29167.1"/>
    <property type="molecule type" value="Genomic_DNA"/>
</dbReference>
<evidence type="ECO:0000313" key="1">
    <source>
        <dbReference type="EMBL" id="GMA29167.1"/>
    </source>
</evidence>
<accession>A0AA37UV86</accession>
<dbReference type="Pfam" id="PF08922">
    <property type="entry name" value="DUF1905"/>
    <property type="match status" value="1"/>
</dbReference>